<dbReference type="InterPro" id="IPR010730">
    <property type="entry name" value="HET"/>
</dbReference>
<dbReference type="HOGENOM" id="CLU_004184_3_5_1"/>
<name>W3WYR8_PESFW</name>
<feature type="repeat" description="ANK" evidence="3">
    <location>
        <begin position="815"/>
        <end position="842"/>
    </location>
</feature>
<dbReference type="PANTHER" id="PTHR24198:SF165">
    <property type="entry name" value="ANKYRIN REPEAT-CONTAINING PROTEIN-RELATED"/>
    <property type="match status" value="1"/>
</dbReference>
<feature type="domain" description="Heterokaryon incompatibility" evidence="4">
    <location>
        <begin position="46"/>
        <end position="199"/>
    </location>
</feature>
<dbReference type="InParanoid" id="W3WYR8"/>
<evidence type="ECO:0000313" key="5">
    <source>
        <dbReference type="EMBL" id="ETS79005.1"/>
    </source>
</evidence>
<keyword evidence="6" id="KW-1185">Reference proteome</keyword>
<evidence type="ECO:0000256" key="1">
    <source>
        <dbReference type="ARBA" id="ARBA00022737"/>
    </source>
</evidence>
<feature type="repeat" description="ANK" evidence="3">
    <location>
        <begin position="875"/>
        <end position="907"/>
    </location>
</feature>
<feature type="repeat" description="ANK" evidence="3">
    <location>
        <begin position="842"/>
        <end position="874"/>
    </location>
</feature>
<dbReference type="Pfam" id="PF13637">
    <property type="entry name" value="Ank_4"/>
    <property type="match status" value="1"/>
</dbReference>
<dbReference type="Pfam" id="PF12796">
    <property type="entry name" value="Ank_2"/>
    <property type="match status" value="4"/>
</dbReference>
<dbReference type="InterPro" id="IPR036770">
    <property type="entry name" value="Ankyrin_rpt-contain_sf"/>
</dbReference>
<dbReference type="eggNOG" id="KOG4177">
    <property type="taxonomic scope" value="Eukaryota"/>
</dbReference>
<dbReference type="PANTHER" id="PTHR24198">
    <property type="entry name" value="ANKYRIN REPEAT AND PROTEIN KINASE DOMAIN-CONTAINING PROTEIN"/>
    <property type="match status" value="1"/>
</dbReference>
<feature type="repeat" description="ANK" evidence="3">
    <location>
        <begin position="512"/>
        <end position="540"/>
    </location>
</feature>
<evidence type="ECO:0000259" key="4">
    <source>
        <dbReference type="Pfam" id="PF06985"/>
    </source>
</evidence>
<organism evidence="5 6">
    <name type="scientific">Pestalotiopsis fici (strain W106-1 / CGMCC3.15140)</name>
    <dbReference type="NCBI Taxonomy" id="1229662"/>
    <lineage>
        <taxon>Eukaryota</taxon>
        <taxon>Fungi</taxon>
        <taxon>Dikarya</taxon>
        <taxon>Ascomycota</taxon>
        <taxon>Pezizomycotina</taxon>
        <taxon>Sordariomycetes</taxon>
        <taxon>Xylariomycetidae</taxon>
        <taxon>Amphisphaeriales</taxon>
        <taxon>Sporocadaceae</taxon>
        <taxon>Pestalotiopsis</taxon>
    </lineage>
</organism>
<sequence>MEPFEYSPIVHEEHAFRIVRLCPGTGPNIKAEIIHASLEDSNLLEYEAVSYVWGSLELTDSIDVCGKNLKITNNLSLVIRDLRLPDQDRLLWIDGICIDQRLDKEKNHQVRQMDRIYRSAERVIFHLGRSSEHTPILNQSLAALRQQQQLEPELPFEMTWYRVKDELADQYNDFDAKIRRSVESILAEPWFERIWIVQEVANARRALIHWGYAAFPVANFVHLVRQLGIEIEPQQTAILDMMPQKRRSESPWSSKQDLYHLLKRLKGAKASRDHDKIFALLGMCAHGKGHGIINVDYQKSEDLVIREVVAYMFFCDKDACENICRTLKSIGKLLESIETLLDDLLIYLARNTRLSALRSLLSARKDDILITDRILVSVFQVVNPESEVVRVLLAHRPDELVISADAVKTMVIQGNSDIARVLLKLAEKSLSFTFDWAKSFERPRQGLTPLWYALFNENKGRIRQLLDEGDDVNAIAPKGFSPLGWAAKEGKEDIASILLEHHADVEAGFPKPLSFAAEYGALKVVELLLDHGASVNCRDYRGRTPLSLAASGGYQAVLSNGDSLIGQRTIDEMLSGSEHESTIQILQKQWMSLLAKDLSSMQLNTVDPSACLRHAKSLKDIGLYKVPKFSHGHAFEKGFGRDGNDKGPQKFAICQIPEVYSNIVDLLLQKSAEVESQDVLGATPLWWAVNYGHLPAVESLLQNDANIQVTGDFGITLLSWAIWNGHQNVAQKLLDSHADVGKEFDDSVSSRASAPLFWAICSGSEFQVLQLLEKGLDINTVAPVQTALTLRHFAIALLLLRGDATLTSQVAAPQLSMAVLAGDQSIVEALLEQGADIEVLYDNRTPLMLAVIHGFVDMVEVLVRNNADINAKPRGGLSVLHLAVYYGYPKVANLLLMYGAKLEACINFGTPLVLACGRGHMETTRLLLESGANINAKNKDGATALLMAAGYGHWKTVQLLLENGAELEARVDIGTPLVRAFYNYDGGIECGVDDQAVDINTNGHNGGTALFMAAGSGDVTTVRLLLKHGAKIDAQSNVGATPLIWACCYGYAAIVRLLLDNNANVCFRDSEGDSALDCARRFKWEGIGRMLEERLAVSVT</sequence>
<dbReference type="PROSITE" id="PS50088">
    <property type="entry name" value="ANK_REPEAT"/>
    <property type="match status" value="11"/>
</dbReference>
<feature type="repeat" description="ANK" evidence="3">
    <location>
        <begin position="907"/>
        <end position="939"/>
    </location>
</feature>
<evidence type="ECO:0000313" key="6">
    <source>
        <dbReference type="Proteomes" id="UP000030651"/>
    </source>
</evidence>
<keyword evidence="1" id="KW-0677">Repeat</keyword>
<dbReference type="KEGG" id="pfy:PFICI_08858"/>
<accession>W3WYR8</accession>
<feature type="repeat" description="ANK" evidence="3">
    <location>
        <begin position="1005"/>
        <end position="1037"/>
    </location>
</feature>
<gene>
    <name evidence="5" type="ORF">PFICI_08858</name>
</gene>
<keyword evidence="2 3" id="KW-0040">ANK repeat</keyword>
<reference evidence="6" key="1">
    <citation type="journal article" date="2015" name="BMC Genomics">
        <title>Genomic and transcriptomic analysis of the endophytic fungus Pestalotiopsis fici reveals its lifestyle and high potential for synthesis of natural products.</title>
        <authorList>
            <person name="Wang X."/>
            <person name="Zhang X."/>
            <person name="Liu L."/>
            <person name="Xiang M."/>
            <person name="Wang W."/>
            <person name="Sun X."/>
            <person name="Che Y."/>
            <person name="Guo L."/>
            <person name="Liu G."/>
            <person name="Guo L."/>
            <person name="Wang C."/>
            <person name="Yin W.B."/>
            <person name="Stadler M."/>
            <person name="Zhang X."/>
            <person name="Liu X."/>
        </authorList>
    </citation>
    <scope>NUCLEOTIDE SEQUENCE [LARGE SCALE GENOMIC DNA]</scope>
    <source>
        <strain evidence="6">W106-1 / CGMCC3.15140</strain>
    </source>
</reference>
<feature type="repeat" description="ANK" evidence="3">
    <location>
        <begin position="680"/>
        <end position="712"/>
    </location>
</feature>
<feature type="repeat" description="ANK" evidence="3">
    <location>
        <begin position="478"/>
        <end position="507"/>
    </location>
</feature>
<feature type="repeat" description="ANK" evidence="3">
    <location>
        <begin position="1038"/>
        <end position="1070"/>
    </location>
</feature>
<dbReference type="RefSeq" id="XP_007835630.1">
    <property type="nucleotide sequence ID" value="XM_007837439.1"/>
</dbReference>
<dbReference type="PROSITE" id="PS50297">
    <property type="entry name" value="ANK_REP_REGION"/>
    <property type="match status" value="9"/>
</dbReference>
<dbReference type="SUPFAM" id="SSF48403">
    <property type="entry name" value="Ankyrin repeat"/>
    <property type="match status" value="3"/>
</dbReference>
<dbReference type="InterPro" id="IPR002110">
    <property type="entry name" value="Ankyrin_rpt"/>
</dbReference>
<feature type="repeat" description="ANK" evidence="3">
    <location>
        <begin position="940"/>
        <end position="972"/>
    </location>
</feature>
<dbReference type="SMART" id="SM00248">
    <property type="entry name" value="ANK"/>
    <property type="match status" value="14"/>
</dbReference>
<dbReference type="EMBL" id="KI912114">
    <property type="protein sequence ID" value="ETS79005.1"/>
    <property type="molecule type" value="Genomic_DNA"/>
</dbReference>
<dbReference type="Pfam" id="PF06985">
    <property type="entry name" value="HET"/>
    <property type="match status" value="1"/>
</dbReference>
<protein>
    <recommendedName>
        <fullName evidence="4">Heterokaryon incompatibility domain-containing protein</fullName>
    </recommendedName>
</protein>
<dbReference type="Proteomes" id="UP000030651">
    <property type="component" value="Unassembled WGS sequence"/>
</dbReference>
<evidence type="ECO:0000256" key="3">
    <source>
        <dbReference type="PROSITE-ProRule" id="PRU00023"/>
    </source>
</evidence>
<dbReference type="Pfam" id="PF00023">
    <property type="entry name" value="Ank"/>
    <property type="match status" value="1"/>
</dbReference>
<evidence type="ECO:0000256" key="2">
    <source>
        <dbReference type="ARBA" id="ARBA00023043"/>
    </source>
</evidence>
<dbReference type="PRINTS" id="PR01415">
    <property type="entry name" value="ANKYRIN"/>
</dbReference>
<dbReference type="AlphaFoldDB" id="W3WYR8"/>
<proteinExistence type="predicted"/>
<feature type="repeat" description="ANK" evidence="3">
    <location>
        <begin position="445"/>
        <end position="477"/>
    </location>
</feature>
<dbReference type="OrthoDB" id="194358at2759"/>
<dbReference type="GeneID" id="19273871"/>
<dbReference type="Gene3D" id="1.25.40.20">
    <property type="entry name" value="Ankyrin repeat-containing domain"/>
    <property type="match status" value="4"/>
</dbReference>